<dbReference type="InterPro" id="IPR000504">
    <property type="entry name" value="RRM_dom"/>
</dbReference>
<dbReference type="Pfam" id="PF04367">
    <property type="entry name" value="DUF502"/>
    <property type="match status" value="1"/>
</dbReference>
<feature type="region of interest" description="Disordered" evidence="2">
    <location>
        <begin position="445"/>
        <end position="492"/>
    </location>
</feature>
<evidence type="ECO:0000313" key="5">
    <source>
        <dbReference type="EMBL" id="GEU73655.1"/>
    </source>
</evidence>
<keyword evidence="3" id="KW-0812">Transmembrane</keyword>
<dbReference type="Gene3D" id="3.30.70.330">
    <property type="match status" value="1"/>
</dbReference>
<evidence type="ECO:0000259" key="4">
    <source>
        <dbReference type="PROSITE" id="PS50102"/>
    </source>
</evidence>
<dbReference type="GO" id="GO:0005794">
    <property type="term" value="C:Golgi apparatus"/>
    <property type="evidence" value="ECO:0007669"/>
    <property type="project" value="TreeGrafter"/>
</dbReference>
<organism evidence="5">
    <name type="scientific">Tanacetum cinerariifolium</name>
    <name type="common">Dalmatian daisy</name>
    <name type="synonym">Chrysanthemum cinerariifolium</name>
    <dbReference type="NCBI Taxonomy" id="118510"/>
    <lineage>
        <taxon>Eukaryota</taxon>
        <taxon>Viridiplantae</taxon>
        <taxon>Streptophyta</taxon>
        <taxon>Embryophyta</taxon>
        <taxon>Tracheophyta</taxon>
        <taxon>Spermatophyta</taxon>
        <taxon>Magnoliopsida</taxon>
        <taxon>eudicotyledons</taxon>
        <taxon>Gunneridae</taxon>
        <taxon>Pentapetalae</taxon>
        <taxon>asterids</taxon>
        <taxon>campanulids</taxon>
        <taxon>Asterales</taxon>
        <taxon>Asteraceae</taxon>
        <taxon>Asteroideae</taxon>
        <taxon>Anthemideae</taxon>
        <taxon>Anthemidinae</taxon>
        <taxon>Tanacetum</taxon>
    </lineage>
</organism>
<proteinExistence type="predicted"/>
<dbReference type="SUPFAM" id="SSF56219">
    <property type="entry name" value="DNase I-like"/>
    <property type="match status" value="1"/>
</dbReference>
<dbReference type="Gene3D" id="3.60.10.10">
    <property type="entry name" value="Endonuclease/exonuclease/phosphatase"/>
    <property type="match status" value="1"/>
</dbReference>
<feature type="domain" description="RRM" evidence="4">
    <location>
        <begin position="140"/>
        <end position="217"/>
    </location>
</feature>
<feature type="compositionally biased region" description="Basic residues" evidence="2">
    <location>
        <begin position="1207"/>
        <end position="1225"/>
    </location>
</feature>
<evidence type="ECO:0000256" key="3">
    <source>
        <dbReference type="SAM" id="Phobius"/>
    </source>
</evidence>
<dbReference type="GO" id="GO:0003723">
    <property type="term" value="F:RNA binding"/>
    <property type="evidence" value="ECO:0007669"/>
    <property type="project" value="UniProtKB-UniRule"/>
</dbReference>
<dbReference type="PANTHER" id="PTHR31876">
    <property type="entry name" value="COV-LIKE PROTEIN 1"/>
    <property type="match status" value="1"/>
</dbReference>
<keyword evidence="3" id="KW-0472">Membrane</keyword>
<keyword evidence="3" id="KW-1133">Transmembrane helix</keyword>
<gene>
    <name evidence="5" type="ORF">Tci_045633</name>
</gene>
<dbReference type="InterPro" id="IPR035979">
    <property type="entry name" value="RBD_domain_sf"/>
</dbReference>
<feature type="region of interest" description="Disordered" evidence="2">
    <location>
        <begin position="371"/>
        <end position="404"/>
    </location>
</feature>
<dbReference type="Pfam" id="PF00076">
    <property type="entry name" value="RRM_1"/>
    <property type="match status" value="1"/>
</dbReference>
<dbReference type="PANTHER" id="PTHR31876:SF15">
    <property type="entry name" value="COV-LIKE PROTEIN 1"/>
    <property type="match status" value="1"/>
</dbReference>
<dbReference type="CDD" id="cd00590">
    <property type="entry name" value="RRM_SF"/>
    <property type="match status" value="1"/>
</dbReference>
<protein>
    <submittedName>
        <fullName evidence="5">Protein like COV 1-like</fullName>
    </submittedName>
</protein>
<feature type="region of interest" description="Disordered" evidence="2">
    <location>
        <begin position="1205"/>
        <end position="1225"/>
    </location>
</feature>
<dbReference type="EMBL" id="BKCJ010006732">
    <property type="protein sequence ID" value="GEU73655.1"/>
    <property type="molecule type" value="Genomic_DNA"/>
</dbReference>
<evidence type="ECO:0000256" key="2">
    <source>
        <dbReference type="SAM" id="MobiDB-lite"/>
    </source>
</evidence>
<feature type="transmembrane region" description="Helical" evidence="3">
    <location>
        <begin position="960"/>
        <end position="988"/>
    </location>
</feature>
<dbReference type="GO" id="GO:0010222">
    <property type="term" value="P:stem vascular tissue pattern formation"/>
    <property type="evidence" value="ECO:0007669"/>
    <property type="project" value="TreeGrafter"/>
</dbReference>
<dbReference type="InterPro" id="IPR007462">
    <property type="entry name" value="COV1-like"/>
</dbReference>
<feature type="compositionally biased region" description="Basic and acidic residues" evidence="2">
    <location>
        <begin position="445"/>
        <end position="460"/>
    </location>
</feature>
<sequence>MSDSFQAIARLWNFKTFIRAAFSSSPNFLAMMTGNLLSPSRNAYSRWRGRSLRSTSGGSSTEDLIVLASQALSSFVNEGTDYSWRSGGDNWIIRRSGTATRALFDFVDFCSNLVVTVRFSCGDNYGNYRTKEDDVAKISTSIFVTNFPESFSTKDLFQSFKQYGHVVDTFIPNKRSKADKRFGFVRFINVFNDERLVNNLCTIWNDLLKLHANIARFNRAPLKENNIREKEGIFFSLSNLKIALTNEGFDDINIRYMGELWVMLEFASCKSKDLFHSNVGAGSWFSVLQKAKYDFTVEGRIVWVEVEGVPFKLWTKKTFKRIANKFKIAFLGKVYWIRAKEVSGWILEIMEVSDDDEQSVEDVKGGDTVVHEVGNHGQDSDVDEVPKTMFDESSGQKKKQSEDPFGIYPLLDKQWKVNSHGDTMNGESLKYPPGFTPIDATKMMERSTENVEKQNEDRDQNNNVEEPLNGRDDYSDNMGTKPDDLDSGCSGRFKKSMAPRTGGSILCLMEEVVKTGDNLLIVDVYAPHDLKDKCLLWGYLTRVSNHWDGEVMMMGDFNEVRFKSDIFGSFFNEHGADVFNSFIGNASLEEVPLSGCAYTWCHKSASKMSKLDRFLIFENLMHKCPNICAITLDRFISDHRLILLRESSFDYWPTPFHFFHYWMEVDGFNEFVIDSWRVALGDQSNGMRNMLFKLKFLKSKIREWINVFKNNSKAELIRLKGELQAVDGDIDNGNGSDEVVSKRMEIINSMLCLNKIKASKAAQKAKIKWSVEGDENSSFFHGMLNKNRSQLSIRGVMADGVWIENPDLVNDEFVQHFSSRFEELECDVSKEELKRAVWDCGMDKSPGPDGFTFGFFRKFWSTIKNDVYEAVTVVDAGMFTGINLSPSVNLSHMFYADDAVFIGHWNDSNINTLVNVLKCFYRASGLRINMCKSKIMSVILLPNLWMGFSLQIYAQLGIDVFGLGFITSIMFIFLVGVFMSSWLGASVLSLGEWFIKRMPFVRHIYNASKQISSAISPDQNTQAFKEVAIIRHPRIGEYAYGFITSSVILQTYSDEEEFYYVYVPTNHLYIGDIFLVNSKDVIRPNLSVREGIEIVLWWHVDEPGEYNINTNPFSFTPKVGNRTIPIRSRSCKDKNDLTWDREFDSPAFTHTNGTDMVLIKKSKEAEECEGLFDTQKRIKDIYLLGFQRLMEMVKKQAGQAAEMASVKSKKPTKRERKNVRIAKIE</sequence>
<reference evidence="5" key="1">
    <citation type="journal article" date="2019" name="Sci. Rep.">
        <title>Draft genome of Tanacetum cinerariifolium, the natural source of mosquito coil.</title>
        <authorList>
            <person name="Yamashiro T."/>
            <person name="Shiraishi A."/>
            <person name="Satake H."/>
            <person name="Nakayama K."/>
        </authorList>
    </citation>
    <scope>NUCLEOTIDE SEQUENCE</scope>
</reference>
<dbReference type="PROSITE" id="PS50102">
    <property type="entry name" value="RRM"/>
    <property type="match status" value="1"/>
</dbReference>
<dbReference type="InterPro" id="IPR036691">
    <property type="entry name" value="Endo/exonu/phosph_ase_sf"/>
</dbReference>
<dbReference type="SUPFAM" id="SSF54928">
    <property type="entry name" value="RNA-binding domain, RBD"/>
    <property type="match status" value="1"/>
</dbReference>
<name>A0A6L2MMW3_TANCI</name>
<evidence type="ECO:0000256" key="1">
    <source>
        <dbReference type="PROSITE-ProRule" id="PRU00176"/>
    </source>
</evidence>
<dbReference type="InterPro" id="IPR012677">
    <property type="entry name" value="Nucleotide-bd_a/b_plait_sf"/>
</dbReference>
<accession>A0A6L2MMW3</accession>
<feature type="transmembrane region" description="Helical" evidence="3">
    <location>
        <begin position="935"/>
        <end position="954"/>
    </location>
</feature>
<dbReference type="AlphaFoldDB" id="A0A6L2MMW3"/>
<comment type="caution">
    <text evidence="5">The sequence shown here is derived from an EMBL/GenBank/DDBJ whole genome shotgun (WGS) entry which is preliminary data.</text>
</comment>
<dbReference type="SMART" id="SM00360">
    <property type="entry name" value="RRM"/>
    <property type="match status" value="1"/>
</dbReference>
<keyword evidence="1" id="KW-0694">RNA-binding</keyword>